<evidence type="ECO:0000256" key="4">
    <source>
        <dbReference type="SAM" id="MobiDB-lite"/>
    </source>
</evidence>
<dbReference type="PANTHER" id="PTHR43103:SF5">
    <property type="entry name" value="4-EPIMERASE, PUTATIVE (AFU_ORTHOLOGUE AFUA_7G00360)-RELATED"/>
    <property type="match status" value="1"/>
</dbReference>
<gene>
    <name evidence="6" type="ORF">AQ490_03535</name>
</gene>
<evidence type="ECO:0000259" key="5">
    <source>
        <dbReference type="Pfam" id="PF01370"/>
    </source>
</evidence>
<evidence type="ECO:0000256" key="1">
    <source>
        <dbReference type="ARBA" id="ARBA00007637"/>
    </source>
</evidence>
<proteinExistence type="inferred from homology"/>
<evidence type="ECO:0000256" key="3">
    <source>
        <dbReference type="ARBA" id="ARBA00023027"/>
    </source>
</evidence>
<comment type="caution">
    <text evidence="6">The sequence shown here is derived from an EMBL/GenBank/DDBJ whole genome shotgun (WGS) entry which is preliminary data.</text>
</comment>
<evidence type="ECO:0000256" key="2">
    <source>
        <dbReference type="ARBA" id="ARBA00023002"/>
    </source>
</evidence>
<comment type="similarity">
    <text evidence="1">Belongs to the NAD(P)-dependent epimerase/dehydratase family.</text>
</comment>
<organism evidence="6 7">
    <name type="scientific">Wenjunlia vitaminophila</name>
    <name type="common">Streptomyces vitaminophilus</name>
    <dbReference type="NCBI Taxonomy" id="76728"/>
    <lineage>
        <taxon>Bacteria</taxon>
        <taxon>Bacillati</taxon>
        <taxon>Actinomycetota</taxon>
        <taxon>Actinomycetes</taxon>
        <taxon>Kitasatosporales</taxon>
        <taxon>Streptomycetaceae</taxon>
        <taxon>Wenjunlia</taxon>
    </lineage>
</organism>
<dbReference type="InterPro" id="IPR001509">
    <property type="entry name" value="Epimerase_deHydtase"/>
</dbReference>
<dbReference type="STRING" id="76728.AQ490_03535"/>
<dbReference type="EMBL" id="LLZU01000013">
    <property type="protein sequence ID" value="KRV49278.1"/>
    <property type="molecule type" value="Genomic_DNA"/>
</dbReference>
<feature type="domain" description="NAD-dependent epimerase/dehydratase" evidence="5">
    <location>
        <begin position="7"/>
        <end position="167"/>
    </location>
</feature>
<dbReference type="RefSeq" id="WP_018384696.1">
    <property type="nucleotide sequence ID" value="NZ_LLZU01000013.1"/>
</dbReference>
<dbReference type="eggNOG" id="COG0451">
    <property type="taxonomic scope" value="Bacteria"/>
</dbReference>
<keyword evidence="2" id="KW-0560">Oxidoreductase</keyword>
<sequence length="266" mass="27997">MTAPRTVLLTGAAGGVGTLMRERLPGYGYELRLFDRVPVAGAPDAVTADLLDEGALRAAVRGVDAVVHLAGIATEAPFDQILQANIVGTHRLFEAVRAEGVRRVVFASSNHTVGFTPLEAGSPSAPLPVGTPLRPDTYYGVSKVFGEALASLYADKYGVQTVSLRIGSCAPEPTDVRMLSTWLSPDDCARLVHAALTAPDVGHTVVYGLSANTRGWWDLAPARALGYQPRDDAEVFAARITAEPGEGDRRGPAAGLLGGHFTDLEP</sequence>
<dbReference type="Proteomes" id="UP000050867">
    <property type="component" value="Unassembled WGS sequence"/>
</dbReference>
<dbReference type="CDD" id="cd08946">
    <property type="entry name" value="SDR_e"/>
    <property type="match status" value="1"/>
</dbReference>
<dbReference type="SUPFAM" id="SSF51735">
    <property type="entry name" value="NAD(P)-binding Rossmann-fold domains"/>
    <property type="match status" value="1"/>
</dbReference>
<dbReference type="InterPro" id="IPR036291">
    <property type="entry name" value="NAD(P)-bd_dom_sf"/>
</dbReference>
<evidence type="ECO:0000313" key="6">
    <source>
        <dbReference type="EMBL" id="KRV49278.1"/>
    </source>
</evidence>
<keyword evidence="3" id="KW-0520">NAD</keyword>
<dbReference type="Gene3D" id="3.40.50.720">
    <property type="entry name" value="NAD(P)-binding Rossmann-like Domain"/>
    <property type="match status" value="1"/>
</dbReference>
<name>A0A0T6LT22_WENVI</name>
<dbReference type="PANTHER" id="PTHR43103">
    <property type="entry name" value="NUCLEOSIDE-DIPHOSPHATE-SUGAR EPIMERASE"/>
    <property type="match status" value="1"/>
</dbReference>
<feature type="region of interest" description="Disordered" evidence="4">
    <location>
        <begin position="244"/>
        <end position="266"/>
    </location>
</feature>
<accession>A0A0T6LT22</accession>
<dbReference type="OrthoDB" id="8770295at2"/>
<evidence type="ECO:0000313" key="7">
    <source>
        <dbReference type="Proteomes" id="UP000050867"/>
    </source>
</evidence>
<keyword evidence="7" id="KW-1185">Reference proteome</keyword>
<dbReference type="AlphaFoldDB" id="A0A0T6LT22"/>
<dbReference type="Pfam" id="PF01370">
    <property type="entry name" value="Epimerase"/>
    <property type="match status" value="1"/>
</dbReference>
<dbReference type="GO" id="GO:0016491">
    <property type="term" value="F:oxidoreductase activity"/>
    <property type="evidence" value="ECO:0007669"/>
    <property type="project" value="UniProtKB-KW"/>
</dbReference>
<protein>
    <submittedName>
        <fullName evidence="6">NAD-dependent dehydratase</fullName>
    </submittedName>
</protein>
<reference evidence="6 7" key="1">
    <citation type="submission" date="2015-10" db="EMBL/GenBank/DDBJ databases">
        <title>Draft genome sequence of pyrrolomycin-producing Streptomyces vitaminophilus.</title>
        <authorList>
            <person name="Graham D.E."/>
            <person name="Mahan K.M."/>
            <person name="Klingeman D.M."/>
            <person name="Hettich R.L."/>
            <person name="Parry R.J."/>
        </authorList>
    </citation>
    <scope>NUCLEOTIDE SEQUENCE [LARGE SCALE GENOMIC DNA]</scope>
    <source>
        <strain evidence="6 7">ATCC 31673</strain>
    </source>
</reference>